<dbReference type="EMBL" id="JAANOU010000001">
    <property type="protein sequence ID" value="NIH79667.1"/>
    <property type="molecule type" value="Genomic_DNA"/>
</dbReference>
<reference evidence="1 2" key="1">
    <citation type="submission" date="2020-03" db="EMBL/GenBank/DDBJ databases">
        <title>Sequencing the genomes of 1000 actinobacteria strains.</title>
        <authorList>
            <person name="Klenk H.-P."/>
        </authorList>
    </citation>
    <scope>NUCLEOTIDE SEQUENCE [LARGE SCALE GENOMIC DNA]</scope>
    <source>
        <strain evidence="1 2">DSM 45668</strain>
    </source>
</reference>
<proteinExistence type="predicted"/>
<accession>A0ABX0SRS2</accession>
<protein>
    <submittedName>
        <fullName evidence="1">Uncharacterized protein</fullName>
    </submittedName>
</protein>
<name>A0ABX0SRS2_9PSEU</name>
<dbReference type="Proteomes" id="UP000754495">
    <property type="component" value="Unassembled WGS sequence"/>
</dbReference>
<comment type="caution">
    <text evidence="1">The sequence shown here is derived from an EMBL/GenBank/DDBJ whole genome shotgun (WGS) entry which is preliminary data.</text>
</comment>
<evidence type="ECO:0000313" key="2">
    <source>
        <dbReference type="Proteomes" id="UP000754495"/>
    </source>
</evidence>
<dbReference type="RefSeq" id="WP_167113002.1">
    <property type="nucleotide sequence ID" value="NZ_JAANOU010000001.1"/>
</dbReference>
<sequence>MSYDLIIGSGREDETQHDVIWNASSGVAVWVLNEISERVTDSELKASLRKFAEGRYGYIPLTVFSERQVSQVLTVILSSLLQAARDEWTPENDLYNIPEIIEELVQKTAEMVEAINGRRRSEGRPELRLHLGVDSPSRQ</sequence>
<keyword evidence="2" id="KW-1185">Reference proteome</keyword>
<organism evidence="1 2">
    <name type="scientific">Amycolatopsis viridis</name>
    <dbReference type="NCBI Taxonomy" id="185678"/>
    <lineage>
        <taxon>Bacteria</taxon>
        <taxon>Bacillati</taxon>
        <taxon>Actinomycetota</taxon>
        <taxon>Actinomycetes</taxon>
        <taxon>Pseudonocardiales</taxon>
        <taxon>Pseudonocardiaceae</taxon>
        <taxon>Amycolatopsis</taxon>
    </lineage>
</organism>
<gene>
    <name evidence="1" type="ORF">FHX46_002197</name>
</gene>
<evidence type="ECO:0000313" key="1">
    <source>
        <dbReference type="EMBL" id="NIH79667.1"/>
    </source>
</evidence>